<dbReference type="EMBL" id="VLKH01000006">
    <property type="protein sequence ID" value="TWH79461.1"/>
    <property type="molecule type" value="Genomic_DNA"/>
</dbReference>
<dbReference type="InterPro" id="IPR014284">
    <property type="entry name" value="RNA_pol_sigma-70_dom"/>
</dbReference>
<dbReference type="InterPro" id="IPR036388">
    <property type="entry name" value="WH-like_DNA-bd_sf"/>
</dbReference>
<keyword evidence="4" id="KW-0238">DNA-binding</keyword>
<reference evidence="7 8" key="1">
    <citation type="submission" date="2019-07" db="EMBL/GenBank/DDBJ databases">
        <title>Genomic Encyclopedia of Type Strains, Phase I: the one thousand microbial genomes (KMG-I) project.</title>
        <authorList>
            <person name="Kyrpides N."/>
        </authorList>
    </citation>
    <scope>NUCLEOTIDE SEQUENCE [LARGE SCALE GENOMIC DNA]</scope>
    <source>
        <strain evidence="7 8">DSM 13558</strain>
    </source>
</reference>
<evidence type="ECO:0000313" key="8">
    <source>
        <dbReference type="Proteomes" id="UP000315343"/>
    </source>
</evidence>
<evidence type="ECO:0000256" key="1">
    <source>
        <dbReference type="ARBA" id="ARBA00010641"/>
    </source>
</evidence>
<dbReference type="InterPro" id="IPR039425">
    <property type="entry name" value="RNA_pol_sigma-70-like"/>
</dbReference>
<comment type="caution">
    <text evidence="7">The sequence shown here is derived from an EMBL/GenBank/DDBJ whole genome shotgun (WGS) entry which is preliminary data.</text>
</comment>
<dbReference type="PRINTS" id="PR00046">
    <property type="entry name" value="SIGMA70FCT"/>
</dbReference>
<dbReference type="SUPFAM" id="SSF88659">
    <property type="entry name" value="Sigma3 and sigma4 domains of RNA polymerase sigma factors"/>
    <property type="match status" value="1"/>
</dbReference>
<evidence type="ECO:0000256" key="2">
    <source>
        <dbReference type="ARBA" id="ARBA00023015"/>
    </source>
</evidence>
<dbReference type="NCBIfam" id="TIGR02937">
    <property type="entry name" value="sigma70-ECF"/>
    <property type="match status" value="1"/>
</dbReference>
<dbReference type="InterPro" id="IPR013324">
    <property type="entry name" value="RNA_pol_sigma_r3/r4-like"/>
</dbReference>
<dbReference type="GO" id="GO:0003677">
    <property type="term" value="F:DNA binding"/>
    <property type="evidence" value="ECO:0007669"/>
    <property type="project" value="UniProtKB-KW"/>
</dbReference>
<keyword evidence="3" id="KW-0731">Sigma factor</keyword>
<keyword evidence="5" id="KW-0804">Transcription</keyword>
<organism evidence="7 8">
    <name type="scientific">Sedimentibacter saalensis</name>
    <dbReference type="NCBI Taxonomy" id="130788"/>
    <lineage>
        <taxon>Bacteria</taxon>
        <taxon>Bacillati</taxon>
        <taxon>Bacillota</taxon>
        <taxon>Tissierellia</taxon>
        <taxon>Sedimentibacter</taxon>
    </lineage>
</organism>
<dbReference type="OrthoDB" id="1730259at2"/>
<evidence type="ECO:0000256" key="4">
    <source>
        <dbReference type="ARBA" id="ARBA00023125"/>
    </source>
</evidence>
<accession>A0A562J8B6</accession>
<comment type="similarity">
    <text evidence="1">Belongs to the sigma-70 factor family. ECF subfamily.</text>
</comment>
<dbReference type="InterPro" id="IPR007630">
    <property type="entry name" value="RNA_pol_sigma70_r4"/>
</dbReference>
<protein>
    <submittedName>
        <fullName evidence="7">RNA polymerase sigma factor (Sigma-70 family)</fullName>
    </submittedName>
</protein>
<gene>
    <name evidence="7" type="ORF">LY60_02442</name>
</gene>
<dbReference type="PANTHER" id="PTHR43133">
    <property type="entry name" value="RNA POLYMERASE ECF-TYPE SIGMA FACTO"/>
    <property type="match status" value="1"/>
</dbReference>
<dbReference type="GO" id="GO:0006352">
    <property type="term" value="P:DNA-templated transcription initiation"/>
    <property type="evidence" value="ECO:0007669"/>
    <property type="project" value="InterPro"/>
</dbReference>
<dbReference type="Proteomes" id="UP000315343">
    <property type="component" value="Unassembled WGS sequence"/>
</dbReference>
<evidence type="ECO:0000256" key="5">
    <source>
        <dbReference type="ARBA" id="ARBA00023163"/>
    </source>
</evidence>
<name>A0A562J8B6_9FIRM</name>
<evidence type="ECO:0000259" key="6">
    <source>
        <dbReference type="Pfam" id="PF04545"/>
    </source>
</evidence>
<dbReference type="Pfam" id="PF04545">
    <property type="entry name" value="Sigma70_r4"/>
    <property type="match status" value="1"/>
</dbReference>
<dbReference type="SUPFAM" id="SSF88946">
    <property type="entry name" value="Sigma2 domain of RNA polymerase sigma factors"/>
    <property type="match status" value="1"/>
</dbReference>
<dbReference type="GO" id="GO:0016987">
    <property type="term" value="F:sigma factor activity"/>
    <property type="evidence" value="ECO:0007669"/>
    <property type="project" value="UniProtKB-KW"/>
</dbReference>
<dbReference type="InterPro" id="IPR013325">
    <property type="entry name" value="RNA_pol_sigma_r2"/>
</dbReference>
<evidence type="ECO:0000256" key="3">
    <source>
        <dbReference type="ARBA" id="ARBA00023082"/>
    </source>
</evidence>
<dbReference type="InterPro" id="IPR000943">
    <property type="entry name" value="RNA_pol_sigma70"/>
</dbReference>
<dbReference type="PANTHER" id="PTHR43133:SF8">
    <property type="entry name" value="RNA POLYMERASE SIGMA FACTOR HI_1459-RELATED"/>
    <property type="match status" value="1"/>
</dbReference>
<proteinExistence type="inferred from homology"/>
<dbReference type="RefSeq" id="WP_145083930.1">
    <property type="nucleotide sequence ID" value="NZ_VLKH01000006.1"/>
</dbReference>
<dbReference type="CDD" id="cd06171">
    <property type="entry name" value="Sigma70_r4"/>
    <property type="match status" value="1"/>
</dbReference>
<sequence length="185" mass="22123">MDIDINHIIQQSLKGDKNFQEILLKRLRPLIYKNIYKYWDVWDTEAEDMAQEGYIVILMSLKTFDSKKNVHYLHYIKTKLEYFYKNQHRKSGFRTNVSSLQEALHEYKTASSLSSIERIADQEEKYDLMKSIQNLSSEEQKIIYLYYFYGQSMQSISMNLGIKYGKVRSLKRQALSKLSIQMCRR</sequence>
<keyword evidence="2" id="KW-0805">Transcription regulation</keyword>
<dbReference type="AlphaFoldDB" id="A0A562J8B6"/>
<dbReference type="Gene3D" id="1.10.10.10">
    <property type="entry name" value="Winged helix-like DNA-binding domain superfamily/Winged helix DNA-binding domain"/>
    <property type="match status" value="1"/>
</dbReference>
<keyword evidence="8" id="KW-1185">Reference proteome</keyword>
<dbReference type="Gene3D" id="1.10.1740.10">
    <property type="match status" value="1"/>
</dbReference>
<evidence type="ECO:0000313" key="7">
    <source>
        <dbReference type="EMBL" id="TWH79461.1"/>
    </source>
</evidence>
<feature type="domain" description="RNA polymerase sigma-70 region 4" evidence="6">
    <location>
        <begin position="132"/>
        <end position="178"/>
    </location>
</feature>